<evidence type="ECO:0000313" key="3">
    <source>
        <dbReference type="EMBL" id="VDN08323.1"/>
    </source>
</evidence>
<dbReference type="OMA" id="VRRSPMQ"/>
<feature type="compositionally biased region" description="Low complexity" evidence="1">
    <location>
        <begin position="879"/>
        <end position="890"/>
    </location>
</feature>
<dbReference type="Gene3D" id="3.40.50.11210">
    <property type="entry name" value="Rap/Ran-GAP"/>
    <property type="match status" value="1"/>
</dbReference>
<gene>
    <name evidence="3" type="ORF">TCLT_LOCUS10616</name>
</gene>
<reference evidence="3 4" key="2">
    <citation type="submission" date="2018-11" db="EMBL/GenBank/DDBJ databases">
        <authorList>
            <consortium name="Pathogen Informatics"/>
        </authorList>
    </citation>
    <scope>NUCLEOTIDE SEQUENCE [LARGE SCALE GENOMIC DNA]</scope>
</reference>
<dbReference type="SUPFAM" id="SSF111347">
    <property type="entry name" value="Rap/Ran-GAP"/>
    <property type="match status" value="2"/>
</dbReference>
<evidence type="ECO:0000313" key="5">
    <source>
        <dbReference type="WBParaSite" id="TCLT_0001063201-mRNA-1"/>
    </source>
</evidence>
<dbReference type="PANTHER" id="PTHR21344">
    <property type="entry name" value="RAL GTPASE-ACTIVATING PROTEIN SUBUNIT BETA"/>
    <property type="match status" value="1"/>
</dbReference>
<evidence type="ECO:0000256" key="2">
    <source>
        <dbReference type="SAM" id="SignalP"/>
    </source>
</evidence>
<dbReference type="InterPro" id="IPR035974">
    <property type="entry name" value="Rap/Ran-GAP_sf"/>
</dbReference>
<reference evidence="5" key="1">
    <citation type="submission" date="2017-02" db="UniProtKB">
        <authorList>
            <consortium name="WormBaseParasite"/>
        </authorList>
    </citation>
    <scope>IDENTIFICATION</scope>
</reference>
<feature type="signal peptide" evidence="2">
    <location>
        <begin position="1"/>
        <end position="20"/>
    </location>
</feature>
<dbReference type="Proteomes" id="UP000276776">
    <property type="component" value="Unassembled WGS sequence"/>
</dbReference>
<protein>
    <submittedName>
        <fullName evidence="5">Rap-GAP domain-containing protein</fullName>
    </submittedName>
</protein>
<dbReference type="PANTHER" id="PTHR21344:SF1">
    <property type="entry name" value="RAL GTPASE-ACTIVATING PROTEIN SUBUNIT BETA"/>
    <property type="match status" value="1"/>
</dbReference>
<dbReference type="STRING" id="103827.A0A0N5DBR5"/>
<keyword evidence="2" id="KW-0732">Signal</keyword>
<accession>A0A0N5DBR5</accession>
<evidence type="ECO:0000313" key="4">
    <source>
        <dbReference type="Proteomes" id="UP000276776"/>
    </source>
</evidence>
<dbReference type="OrthoDB" id="10009983at2759"/>
<dbReference type="EMBL" id="UYYF01005211">
    <property type="protein sequence ID" value="VDN08323.1"/>
    <property type="molecule type" value="Genomic_DNA"/>
</dbReference>
<dbReference type="InterPro" id="IPR039930">
    <property type="entry name" value="RALGAPB"/>
</dbReference>
<dbReference type="GO" id="GO:0051056">
    <property type="term" value="P:regulation of small GTPase mediated signal transduction"/>
    <property type="evidence" value="ECO:0007669"/>
    <property type="project" value="InterPro"/>
</dbReference>
<keyword evidence="4" id="KW-1185">Reference proteome</keyword>
<organism evidence="5">
    <name type="scientific">Thelazia callipaeda</name>
    <name type="common">Oriental eyeworm</name>
    <name type="synonym">Parasitic nematode</name>
    <dbReference type="NCBI Taxonomy" id="103827"/>
    <lineage>
        <taxon>Eukaryota</taxon>
        <taxon>Metazoa</taxon>
        <taxon>Ecdysozoa</taxon>
        <taxon>Nematoda</taxon>
        <taxon>Chromadorea</taxon>
        <taxon>Rhabditida</taxon>
        <taxon>Spirurina</taxon>
        <taxon>Spiruromorpha</taxon>
        <taxon>Thelazioidea</taxon>
        <taxon>Thelaziidae</taxon>
        <taxon>Thelazia</taxon>
    </lineage>
</organism>
<feature type="region of interest" description="Disordered" evidence="1">
    <location>
        <begin position="865"/>
        <end position="902"/>
    </location>
</feature>
<evidence type="ECO:0000256" key="1">
    <source>
        <dbReference type="SAM" id="MobiDB-lite"/>
    </source>
</evidence>
<dbReference type="WBParaSite" id="TCLT_0001063201-mRNA-1">
    <property type="protein sequence ID" value="TCLT_0001063201-mRNA-1"/>
    <property type="gene ID" value="TCLT_0001063201"/>
</dbReference>
<dbReference type="GO" id="GO:0005096">
    <property type="term" value="F:GTPase activator activity"/>
    <property type="evidence" value="ECO:0007669"/>
    <property type="project" value="InterPro"/>
</dbReference>
<feature type="region of interest" description="Disordered" evidence="1">
    <location>
        <begin position="813"/>
        <end position="839"/>
    </location>
</feature>
<sequence length="1069" mass="119631">MKRWISVFTVAYKLIQISVVTDVISQRSASSVGTEEIPSSYLEQGMASTSFTDNSGGGGTGENVSVSESAVTRHSFAHSMASSGDGNSRLSCSFEWSEVDGVSAGKAAALGALCRIICSKTSKEVITDSQLAQFYKVVYEALLEKDRLMLCALIYFGGDIFRLALKSVEILLPQFVRTVETIYTESVKSRLHPSIDEVQMRRACLHALSTLITAFLVSDPSNPHNGTSENCSTYIEVRPLLHRILIFALCNEDDSMNLFLILALCTILCEESCLYDFNMILEQNNKKEKSKPKRLENSDVERCAPIIRSIVTAVCDNLCKPQWSSELSVCLAALDCLNTLSTIHHSVLFPEIEWITQADYDVVSDDLSIGLLIVKSLCRFIDMQLMKPPPLHSKDLHSSVVAAYCSLSVCLCAAPFLLETDSCLTIVAETIEFGLTGGKNLPPAERKAASKRVDDAAENLLYMIFSTLDYGVCDNFVDEKKLLYKFDNHAMNMNKFRYFLIRQQTLLSIHEATNFSNICGGYLFVPHQPSLFLVLRTPYHTAYSLLVQLQARLPEADYVGKNTVNEDRKNDCVQNGVSNPIDQKKSVKFFQIPSELEKPLCKLDSVIPPLQSTPDSDRIIAELTDIRKRMSQGESCLRSSDDRNVWLREPFSQEISKLIEPAKSGKDCNAGRVLLYDLGLISEESYKSGDIVLLDSSSSQFYNDLHQVIDRSPTKMLQSVRLFYVRDGQRSALDILANAMDLQNTSSQFCALLAELGQGVEINAHPHWTGDWATAFCAERKLKKEEDLDHYVIDGLTHCLWWTDPHIEIAFTTPTERNRKQPSFSVSDSDRSAECGNNLPFAISSETHNDLEHITTRTLQHDFGGRLLSQSSSEERSAGRASGSSSGRSSKLPTDVLPTLHARSHSGVDSGIEIKENNSERIAFVKRNSDQRIFVVFLERIEDMHHFPYEEMFPVTMDNSLCCSGMNTRPDLVVIFISEVENELFRISVLGDWTKCGLPGPLIDGCVVSSSVLPVLLRHTIISIARRRTVELENYQLVSSRRRRAIQEFARKYAMKKSYCDFVESLLVD</sequence>
<feature type="chain" id="PRO_5043126728" evidence="2">
    <location>
        <begin position="21"/>
        <end position="1069"/>
    </location>
</feature>
<name>A0A0N5DBR5_THECL</name>
<dbReference type="AlphaFoldDB" id="A0A0N5DBR5"/>
<proteinExistence type="predicted"/>